<keyword evidence="3" id="KW-1185">Reference proteome</keyword>
<accession>A0A1W1I860</accession>
<dbReference type="KEGG" id="nja:NSJP_2944"/>
<feature type="region of interest" description="Disordered" evidence="1">
    <location>
        <begin position="1"/>
        <end position="63"/>
    </location>
</feature>
<evidence type="ECO:0000313" key="3">
    <source>
        <dbReference type="Proteomes" id="UP000192042"/>
    </source>
</evidence>
<evidence type="ECO:0000256" key="1">
    <source>
        <dbReference type="SAM" id="MobiDB-lite"/>
    </source>
</evidence>
<protein>
    <submittedName>
        <fullName evidence="2">Uncharacterized protein</fullName>
    </submittedName>
</protein>
<organism evidence="2 3">
    <name type="scientific">Nitrospira japonica</name>
    <dbReference type="NCBI Taxonomy" id="1325564"/>
    <lineage>
        <taxon>Bacteria</taxon>
        <taxon>Pseudomonadati</taxon>
        <taxon>Nitrospirota</taxon>
        <taxon>Nitrospiria</taxon>
        <taxon>Nitrospirales</taxon>
        <taxon>Nitrospiraceae</taxon>
        <taxon>Nitrospira</taxon>
    </lineage>
</organism>
<evidence type="ECO:0000313" key="2">
    <source>
        <dbReference type="EMBL" id="SLM49111.1"/>
    </source>
</evidence>
<feature type="compositionally biased region" description="Basic and acidic residues" evidence="1">
    <location>
        <begin position="30"/>
        <end position="63"/>
    </location>
</feature>
<dbReference type="Proteomes" id="UP000192042">
    <property type="component" value="Chromosome I"/>
</dbReference>
<sequence length="63" mass="7021">MVSRPGAGLDSHKGLGATGVEQQIEEEGGENTKFECRNSKWESQNTKRESQSSKRETRNLNPD</sequence>
<dbReference type="AlphaFoldDB" id="A0A1W1I860"/>
<gene>
    <name evidence="2" type="ORF">NSJP_2944</name>
</gene>
<reference evidence="2 3" key="1">
    <citation type="submission" date="2017-03" db="EMBL/GenBank/DDBJ databases">
        <authorList>
            <person name="Afonso C.L."/>
            <person name="Miller P.J."/>
            <person name="Scott M.A."/>
            <person name="Spackman E."/>
            <person name="Goraichik I."/>
            <person name="Dimitrov K.M."/>
            <person name="Suarez D.L."/>
            <person name="Swayne D.E."/>
        </authorList>
    </citation>
    <scope>NUCLEOTIDE SEQUENCE [LARGE SCALE GENOMIC DNA]</scope>
    <source>
        <strain evidence="2">Genome sequencing of Nitrospira japonica strain NJ11</strain>
    </source>
</reference>
<proteinExistence type="predicted"/>
<dbReference type="EMBL" id="LT828648">
    <property type="protein sequence ID" value="SLM49111.1"/>
    <property type="molecule type" value="Genomic_DNA"/>
</dbReference>
<name>A0A1W1I860_9BACT</name>